<sequence length="137" mass="15456">MAKVDYLIKFDEDGTRGETHDAVFWTDEKIKAYQSKGFVAVSTADYNNLLGNNPENQVYIRAKDGMYIPKPPYVPTPEEVQASKLAAIDAEYSGKLEENKSSIIVAATVDQDEEYADELRAERQALQAEYQEKRGEL</sequence>
<proteinExistence type="predicted"/>
<evidence type="ECO:0000313" key="3">
    <source>
        <dbReference type="Proteomes" id="UP000754226"/>
    </source>
</evidence>
<dbReference type="EMBL" id="JAGZCZ010000005">
    <property type="protein sequence ID" value="MBS5519798.1"/>
    <property type="molecule type" value="Genomic_DNA"/>
</dbReference>
<dbReference type="AlphaFoldDB" id="A0A943EE80"/>
<feature type="coiled-coil region" evidence="1">
    <location>
        <begin position="109"/>
        <end position="136"/>
    </location>
</feature>
<reference evidence="2" key="1">
    <citation type="submission" date="2021-02" db="EMBL/GenBank/DDBJ databases">
        <title>Infant gut strain persistence is associated with maternal origin, phylogeny, and functional potential including surface adhesion and iron acquisition.</title>
        <authorList>
            <person name="Lou Y.C."/>
        </authorList>
    </citation>
    <scope>NUCLEOTIDE SEQUENCE</scope>
    <source>
        <strain evidence="2">L3_106_000M1_dasL3_106_000M1_concoct_15</strain>
    </source>
</reference>
<evidence type="ECO:0000256" key="1">
    <source>
        <dbReference type="SAM" id="Coils"/>
    </source>
</evidence>
<protein>
    <submittedName>
        <fullName evidence="2">Uncharacterized protein</fullName>
    </submittedName>
</protein>
<accession>A0A943EE80</accession>
<gene>
    <name evidence="2" type="ORF">KHX13_05645</name>
</gene>
<name>A0A943EE80_9FIRM</name>
<evidence type="ECO:0000313" key="2">
    <source>
        <dbReference type="EMBL" id="MBS5519798.1"/>
    </source>
</evidence>
<organism evidence="2 3">
    <name type="scientific">Acidaminococcus intestini</name>
    <dbReference type="NCBI Taxonomy" id="187327"/>
    <lineage>
        <taxon>Bacteria</taxon>
        <taxon>Bacillati</taxon>
        <taxon>Bacillota</taxon>
        <taxon>Negativicutes</taxon>
        <taxon>Acidaminococcales</taxon>
        <taxon>Acidaminococcaceae</taxon>
        <taxon>Acidaminococcus</taxon>
    </lineage>
</organism>
<keyword evidence="1" id="KW-0175">Coiled coil</keyword>
<dbReference type="Proteomes" id="UP000754226">
    <property type="component" value="Unassembled WGS sequence"/>
</dbReference>
<comment type="caution">
    <text evidence="2">The sequence shown here is derived from an EMBL/GenBank/DDBJ whole genome shotgun (WGS) entry which is preliminary data.</text>
</comment>